<feature type="compositionally biased region" description="Acidic residues" evidence="2">
    <location>
        <begin position="30"/>
        <end position="42"/>
    </location>
</feature>
<dbReference type="PANTHER" id="PTHR30483">
    <property type="entry name" value="LEUCINE-SPECIFIC-BINDING PROTEIN"/>
    <property type="match status" value="1"/>
</dbReference>
<dbReference type="Gene3D" id="3.40.50.2300">
    <property type="match status" value="2"/>
</dbReference>
<evidence type="ECO:0000259" key="3">
    <source>
        <dbReference type="Pfam" id="PF13458"/>
    </source>
</evidence>
<dbReference type="RefSeq" id="WP_159526154.1">
    <property type="nucleotide sequence ID" value="NZ_WUUU01000052.1"/>
</dbReference>
<name>A0A6B0SJC2_9EURY</name>
<evidence type="ECO:0000256" key="1">
    <source>
        <dbReference type="ARBA" id="ARBA00022729"/>
    </source>
</evidence>
<dbReference type="InterPro" id="IPR028081">
    <property type="entry name" value="Leu-bd"/>
</dbReference>
<organism evidence="4 5">
    <name type="scientific">Halobacterium bonnevillei</name>
    <dbReference type="NCBI Taxonomy" id="2692200"/>
    <lineage>
        <taxon>Archaea</taxon>
        <taxon>Methanobacteriati</taxon>
        <taxon>Methanobacteriota</taxon>
        <taxon>Stenosarchaea group</taxon>
        <taxon>Halobacteria</taxon>
        <taxon>Halobacteriales</taxon>
        <taxon>Halobacteriaceae</taxon>
        <taxon>Halobacterium</taxon>
    </lineage>
</organism>
<dbReference type="OrthoDB" id="21336at2157"/>
<accession>A0A6B0SJC2</accession>
<dbReference type="Pfam" id="PF13458">
    <property type="entry name" value="Peripla_BP_6"/>
    <property type="match status" value="1"/>
</dbReference>
<dbReference type="SUPFAM" id="SSF53822">
    <property type="entry name" value="Periplasmic binding protein-like I"/>
    <property type="match status" value="1"/>
</dbReference>
<protein>
    <submittedName>
        <fullName evidence="4">ABC transporter substrate-binding protein</fullName>
    </submittedName>
</protein>
<feature type="domain" description="Leucine-binding protein" evidence="3">
    <location>
        <begin position="71"/>
        <end position="376"/>
    </location>
</feature>
<gene>
    <name evidence="4" type="ORF">GRX66_08340</name>
</gene>
<proteinExistence type="predicted"/>
<evidence type="ECO:0000313" key="5">
    <source>
        <dbReference type="Proteomes" id="UP000471521"/>
    </source>
</evidence>
<dbReference type="PANTHER" id="PTHR30483:SF6">
    <property type="entry name" value="PERIPLASMIC BINDING PROTEIN OF ABC TRANSPORTER FOR NATURAL AMINO ACIDS"/>
    <property type="match status" value="1"/>
</dbReference>
<evidence type="ECO:0000313" key="4">
    <source>
        <dbReference type="EMBL" id="MXR20616.1"/>
    </source>
</evidence>
<reference evidence="4 5" key="1">
    <citation type="submission" date="2019-12" db="EMBL/GenBank/DDBJ databases">
        <title>Isolation and characterization of three novel carbon monoxide-oxidizing members of Halobacteria from salione crusts and soils.</title>
        <authorList>
            <person name="Myers M.R."/>
            <person name="King G.M."/>
        </authorList>
    </citation>
    <scope>NUCLEOTIDE SEQUENCE [LARGE SCALE GENOMIC DNA]</scope>
    <source>
        <strain evidence="4 5">PCN9</strain>
    </source>
</reference>
<dbReference type="CDD" id="cd06346">
    <property type="entry name" value="PBP1_ABC_ligand_binding-like"/>
    <property type="match status" value="1"/>
</dbReference>
<keyword evidence="5" id="KW-1185">Reference proteome</keyword>
<dbReference type="Proteomes" id="UP000471521">
    <property type="component" value="Unassembled WGS sequence"/>
</dbReference>
<keyword evidence="1" id="KW-0732">Signal</keyword>
<feature type="region of interest" description="Disordered" evidence="2">
    <location>
        <begin position="21"/>
        <end position="70"/>
    </location>
</feature>
<evidence type="ECO:0000256" key="2">
    <source>
        <dbReference type="SAM" id="MobiDB-lite"/>
    </source>
</evidence>
<feature type="compositionally biased region" description="Low complexity" evidence="2">
    <location>
        <begin position="43"/>
        <end position="54"/>
    </location>
</feature>
<dbReference type="PROSITE" id="PS51257">
    <property type="entry name" value="PROKAR_LIPOPROTEIN"/>
    <property type="match status" value="1"/>
</dbReference>
<dbReference type="AlphaFoldDB" id="A0A6B0SJC2"/>
<dbReference type="InterPro" id="IPR051010">
    <property type="entry name" value="BCAA_transport"/>
</dbReference>
<comment type="caution">
    <text evidence="4">The sequence shown here is derived from an EMBL/GenBank/DDBJ whole genome shotgun (WGS) entry which is preliminary data.</text>
</comment>
<sequence>MPSRVNRRDIIRGLGAAGIAGIAGCTGGDGDGDDETTTEDTGADGTTEGNGDTQETTEETGGGMDRTLSQGVLLPTTGDLADLGEPIKNAAELPRFVLEGETDFDLDFNVQDTQTDPNAAQSAAQELRNGGYPAVTGAASSAVSIAVYENVFIPSGIVGCSPASTSPDITDMNDNGLVYRTAPTDALQGRVLADVAVNRLEASTAATMYVNNSYGQLLSDSFVTAFQDRDGQVPNQVSFQKGQSSYTSRISQALNDDPEVIVVIGYPESGIQLFSDFYSDFDTDVPILITDGLRSASLPADVGNPLDNITGTAPLAAGPGRDYFEEQYRSEYGLDEDEDPGVFTAQAFDATAVCLLANARAGENDGAAIAEEMQAVANPEGEEVTPSNLAEGLQMAAEGTEINYNGASSAVAFDENGDLTAATYEYFGFQEGGGIETIATIEFSA</sequence>
<dbReference type="InterPro" id="IPR028082">
    <property type="entry name" value="Peripla_BP_I"/>
</dbReference>
<dbReference type="EMBL" id="WUUU01000052">
    <property type="protein sequence ID" value="MXR20616.1"/>
    <property type="molecule type" value="Genomic_DNA"/>
</dbReference>